<dbReference type="Proteomes" id="UP000187609">
    <property type="component" value="Unassembled WGS sequence"/>
</dbReference>
<organism evidence="2 3">
    <name type="scientific">Nicotiana attenuata</name>
    <name type="common">Coyote tobacco</name>
    <dbReference type="NCBI Taxonomy" id="49451"/>
    <lineage>
        <taxon>Eukaryota</taxon>
        <taxon>Viridiplantae</taxon>
        <taxon>Streptophyta</taxon>
        <taxon>Embryophyta</taxon>
        <taxon>Tracheophyta</taxon>
        <taxon>Spermatophyta</taxon>
        <taxon>Magnoliopsida</taxon>
        <taxon>eudicotyledons</taxon>
        <taxon>Gunneridae</taxon>
        <taxon>Pentapetalae</taxon>
        <taxon>asterids</taxon>
        <taxon>lamiids</taxon>
        <taxon>Solanales</taxon>
        <taxon>Solanaceae</taxon>
        <taxon>Nicotianoideae</taxon>
        <taxon>Nicotianeae</taxon>
        <taxon>Nicotiana</taxon>
    </lineage>
</organism>
<dbReference type="EMBL" id="MJEQ01000148">
    <property type="protein sequence ID" value="OIT39037.1"/>
    <property type="molecule type" value="Genomic_DNA"/>
</dbReference>
<evidence type="ECO:0000313" key="2">
    <source>
        <dbReference type="EMBL" id="OIT39037.1"/>
    </source>
</evidence>
<dbReference type="AlphaFoldDB" id="A0A314LD03"/>
<feature type="non-terminal residue" evidence="2">
    <location>
        <position position="1"/>
    </location>
</feature>
<accession>A0A314LD03</accession>
<evidence type="ECO:0000313" key="3">
    <source>
        <dbReference type="Proteomes" id="UP000187609"/>
    </source>
</evidence>
<comment type="caution">
    <text evidence="2">The sequence shown here is derived from an EMBL/GenBank/DDBJ whole genome shotgun (WGS) entry which is preliminary data.</text>
</comment>
<protein>
    <submittedName>
        <fullName evidence="2">Uncharacterized protein</fullName>
    </submittedName>
</protein>
<gene>
    <name evidence="2" type="ORF">A4A49_59670</name>
</gene>
<sequence length="129" mass="14246">FGEALFETEVGTQHSQQSVFNIQVGTQEFNSYGPDVGDVEEPTIRPMIISETDTRLAMRKVQMIATGTRRIQFTGDETGAATPTNLPYSSTKATWNGKPAITSSQLQSEVRKKKYKMKAKKGQGQQADD</sequence>
<feature type="region of interest" description="Disordered" evidence="1">
    <location>
        <begin position="100"/>
        <end position="129"/>
    </location>
</feature>
<proteinExistence type="predicted"/>
<dbReference type="Gramene" id="OIT39037">
    <property type="protein sequence ID" value="OIT39037"/>
    <property type="gene ID" value="A4A49_59670"/>
</dbReference>
<feature type="compositionally biased region" description="Basic residues" evidence="1">
    <location>
        <begin position="111"/>
        <end position="121"/>
    </location>
</feature>
<name>A0A314LD03_NICAT</name>
<evidence type="ECO:0000256" key="1">
    <source>
        <dbReference type="SAM" id="MobiDB-lite"/>
    </source>
</evidence>
<reference evidence="2" key="1">
    <citation type="submission" date="2016-11" db="EMBL/GenBank/DDBJ databases">
        <title>The genome of Nicotiana attenuata.</title>
        <authorList>
            <person name="Xu S."/>
            <person name="Brockmoeller T."/>
            <person name="Gaquerel E."/>
            <person name="Navarro A."/>
            <person name="Kuhl H."/>
            <person name="Gase K."/>
            <person name="Ling Z."/>
            <person name="Zhou W."/>
            <person name="Kreitzer C."/>
            <person name="Stanke M."/>
            <person name="Tang H."/>
            <person name="Lyons E."/>
            <person name="Pandey P."/>
            <person name="Pandey S.P."/>
            <person name="Timmermann B."/>
            <person name="Baldwin I.T."/>
        </authorList>
    </citation>
    <scope>NUCLEOTIDE SEQUENCE [LARGE SCALE GENOMIC DNA]</scope>
    <source>
        <strain evidence="2">UT</strain>
    </source>
</reference>
<keyword evidence="3" id="KW-1185">Reference proteome</keyword>